<evidence type="ECO:0008006" key="3">
    <source>
        <dbReference type="Google" id="ProtNLM"/>
    </source>
</evidence>
<protein>
    <recommendedName>
        <fullName evidence="3">Arsenate reductase</fullName>
    </recommendedName>
</protein>
<reference evidence="1 2" key="1">
    <citation type="submission" date="2024-09" db="EMBL/GenBank/DDBJ databases">
        <authorList>
            <person name="Sun Q."/>
            <person name="Mori K."/>
        </authorList>
    </citation>
    <scope>NUCLEOTIDE SEQUENCE [LARGE SCALE GENOMIC DNA]</scope>
    <source>
        <strain evidence="1 2">TBRC 3947</strain>
    </source>
</reference>
<name>A0ABV6M249_9ACTN</name>
<evidence type="ECO:0000313" key="1">
    <source>
        <dbReference type="EMBL" id="MFC0528780.1"/>
    </source>
</evidence>
<dbReference type="Proteomes" id="UP001589867">
    <property type="component" value="Unassembled WGS sequence"/>
</dbReference>
<dbReference type="RefSeq" id="WP_377250799.1">
    <property type="nucleotide sequence ID" value="NZ_JBHLUH010000021.1"/>
</dbReference>
<keyword evidence="2" id="KW-1185">Reference proteome</keyword>
<evidence type="ECO:0000313" key="2">
    <source>
        <dbReference type="Proteomes" id="UP001589867"/>
    </source>
</evidence>
<accession>A0ABV6M249</accession>
<gene>
    <name evidence="1" type="ORF">ACFFIA_14025</name>
</gene>
<organism evidence="1 2">
    <name type="scientific">Phytohabitans kaempferiae</name>
    <dbReference type="NCBI Taxonomy" id="1620943"/>
    <lineage>
        <taxon>Bacteria</taxon>
        <taxon>Bacillati</taxon>
        <taxon>Actinomycetota</taxon>
        <taxon>Actinomycetes</taxon>
        <taxon>Micromonosporales</taxon>
        <taxon>Micromonosporaceae</taxon>
    </lineage>
</organism>
<proteinExistence type="predicted"/>
<dbReference type="EMBL" id="JBHLUH010000021">
    <property type="protein sequence ID" value="MFC0528780.1"/>
    <property type="molecule type" value="Genomic_DNA"/>
</dbReference>
<sequence>MTDPAWAPAACTLPTADRPTRLAEFDALFTTAVHAMSRPSPTRLSFTLDPTTAGRAADLAVRESACCSFFTFTVTVAGGEVTLDAAVPARHRDVLDALAARAAAGSGRASGDAA</sequence>
<comment type="caution">
    <text evidence="1">The sequence shown here is derived from an EMBL/GenBank/DDBJ whole genome shotgun (WGS) entry which is preliminary data.</text>
</comment>